<sequence length="302" mass="34074">MLRVGGPMRVGGATGGTMSECIAELQESSLPDAFKLAQVRSLVRYIKEVGLLQRRIIDESGFEADTNSYLEILCAKEDGDLMRKVSSTRVLRQDYDEKRLEWKRQKKSVINAIGSMTARTLRFEDKERKTIALHALAFYKSIMATDDGAIPGESESTDSLMEQYKRHRSEISKIPMYADSILKMLKDIRKTVRASSKLQPGTNSFAQFLEEWWASVVQFLQQSSIVEAEKNAREVMQTLKKLKGKQEEGKKREISRLLSKLDDNASIDQHLPVGYLSEELPPEAAGFPPSDESKTPEETSSM</sequence>
<evidence type="ECO:0000313" key="2">
    <source>
        <dbReference type="EMBL" id="CBJ48956.1"/>
    </source>
</evidence>
<accession>D7FGW7</accession>
<reference evidence="2 3" key="1">
    <citation type="journal article" date="2010" name="Nature">
        <title>The Ectocarpus genome and the independent evolution of multicellularity in brown algae.</title>
        <authorList>
            <person name="Cock J.M."/>
            <person name="Sterck L."/>
            <person name="Rouze P."/>
            <person name="Scornet D."/>
            <person name="Allen A.E."/>
            <person name="Amoutzias G."/>
            <person name="Anthouard V."/>
            <person name="Artiguenave F."/>
            <person name="Aury J.M."/>
            <person name="Badger J.H."/>
            <person name="Beszteri B."/>
            <person name="Billiau K."/>
            <person name="Bonnet E."/>
            <person name="Bothwell J.H."/>
            <person name="Bowler C."/>
            <person name="Boyen C."/>
            <person name="Brownlee C."/>
            <person name="Carrano C.J."/>
            <person name="Charrier B."/>
            <person name="Cho G.Y."/>
            <person name="Coelho S.M."/>
            <person name="Collen J."/>
            <person name="Corre E."/>
            <person name="Da Silva C."/>
            <person name="Delage L."/>
            <person name="Delaroque N."/>
            <person name="Dittami S.M."/>
            <person name="Doulbeau S."/>
            <person name="Elias M."/>
            <person name="Farnham G."/>
            <person name="Gachon C.M."/>
            <person name="Gschloessl B."/>
            <person name="Heesch S."/>
            <person name="Jabbari K."/>
            <person name="Jubin C."/>
            <person name="Kawai H."/>
            <person name="Kimura K."/>
            <person name="Kloareg B."/>
            <person name="Kupper F.C."/>
            <person name="Lang D."/>
            <person name="Le Bail A."/>
            <person name="Leblanc C."/>
            <person name="Lerouge P."/>
            <person name="Lohr M."/>
            <person name="Lopez P.J."/>
            <person name="Martens C."/>
            <person name="Maumus F."/>
            <person name="Michel G."/>
            <person name="Miranda-Saavedra D."/>
            <person name="Morales J."/>
            <person name="Moreau H."/>
            <person name="Motomura T."/>
            <person name="Nagasato C."/>
            <person name="Napoli C.A."/>
            <person name="Nelson D.R."/>
            <person name="Nyvall-Collen P."/>
            <person name="Peters A.F."/>
            <person name="Pommier C."/>
            <person name="Potin P."/>
            <person name="Poulain J."/>
            <person name="Quesneville H."/>
            <person name="Read B."/>
            <person name="Rensing S.A."/>
            <person name="Ritter A."/>
            <person name="Rousvoal S."/>
            <person name="Samanta M."/>
            <person name="Samson G."/>
            <person name="Schroeder D.C."/>
            <person name="Segurens B."/>
            <person name="Strittmatter M."/>
            <person name="Tonon T."/>
            <person name="Tregear J.W."/>
            <person name="Valentin K."/>
            <person name="von Dassow P."/>
            <person name="Yamagishi T."/>
            <person name="Van de Peer Y."/>
            <person name="Wincker P."/>
        </authorList>
    </citation>
    <scope>NUCLEOTIDE SEQUENCE [LARGE SCALE GENOMIC DNA]</scope>
    <source>
        <strain evidence="3">Ec32 / CCAP1310/4</strain>
    </source>
</reference>
<proteinExistence type="predicted"/>
<evidence type="ECO:0000313" key="3">
    <source>
        <dbReference type="Proteomes" id="UP000002630"/>
    </source>
</evidence>
<gene>
    <name evidence="2" type="ORF">Esi_0102_0050</name>
</gene>
<dbReference type="OrthoDB" id="10433292at2759"/>
<name>D7FGW7_ECTSI</name>
<dbReference type="AlphaFoldDB" id="D7FGW7"/>
<organism evidence="2 3">
    <name type="scientific">Ectocarpus siliculosus</name>
    <name type="common">Brown alga</name>
    <name type="synonym">Conferva siliculosa</name>
    <dbReference type="NCBI Taxonomy" id="2880"/>
    <lineage>
        <taxon>Eukaryota</taxon>
        <taxon>Sar</taxon>
        <taxon>Stramenopiles</taxon>
        <taxon>Ochrophyta</taxon>
        <taxon>PX clade</taxon>
        <taxon>Phaeophyceae</taxon>
        <taxon>Ectocarpales</taxon>
        <taxon>Ectocarpaceae</taxon>
        <taxon>Ectocarpus</taxon>
    </lineage>
</organism>
<dbReference type="EMBL" id="FN649748">
    <property type="protein sequence ID" value="CBJ48956.1"/>
    <property type="molecule type" value="Genomic_DNA"/>
</dbReference>
<feature type="compositionally biased region" description="Basic and acidic residues" evidence="1">
    <location>
        <begin position="291"/>
        <end position="302"/>
    </location>
</feature>
<dbReference type="InParanoid" id="D7FGW7"/>
<dbReference type="Proteomes" id="UP000002630">
    <property type="component" value="Linkage Group LG23"/>
</dbReference>
<protein>
    <submittedName>
        <fullName evidence="2">Uncharacterized protein</fullName>
    </submittedName>
</protein>
<feature type="region of interest" description="Disordered" evidence="1">
    <location>
        <begin position="273"/>
        <end position="302"/>
    </location>
</feature>
<dbReference type="EMBL" id="FN647705">
    <property type="protein sequence ID" value="CBJ48956.1"/>
    <property type="molecule type" value="Genomic_DNA"/>
</dbReference>
<evidence type="ECO:0000256" key="1">
    <source>
        <dbReference type="SAM" id="MobiDB-lite"/>
    </source>
</evidence>
<keyword evidence="3" id="KW-1185">Reference proteome</keyword>